<name>I0K841_9BACT</name>
<evidence type="ECO:0000256" key="2">
    <source>
        <dbReference type="SAM" id="MobiDB-lite"/>
    </source>
</evidence>
<accession>I0K841</accession>
<evidence type="ECO:0000313" key="4">
    <source>
        <dbReference type="Proteomes" id="UP000011058"/>
    </source>
</evidence>
<protein>
    <submittedName>
        <fullName evidence="3">Uncharacterized protein</fullName>
    </submittedName>
</protein>
<feature type="compositionally biased region" description="Polar residues" evidence="2">
    <location>
        <begin position="113"/>
        <end position="122"/>
    </location>
</feature>
<feature type="coiled-coil region" evidence="1">
    <location>
        <begin position="53"/>
        <end position="101"/>
    </location>
</feature>
<gene>
    <name evidence="3" type="ORF">FAES_2285</name>
</gene>
<dbReference type="AlphaFoldDB" id="I0K841"/>
<dbReference type="STRING" id="1166018.FAES_2285"/>
<keyword evidence="1" id="KW-0175">Coiled coil</keyword>
<dbReference type="eggNOG" id="ENOG502ZFJ2">
    <property type="taxonomic scope" value="Bacteria"/>
</dbReference>
<dbReference type="RefSeq" id="WP_015331393.1">
    <property type="nucleotide sequence ID" value="NC_020054.1"/>
</dbReference>
<evidence type="ECO:0000313" key="3">
    <source>
        <dbReference type="EMBL" id="CCH00294.1"/>
    </source>
</evidence>
<keyword evidence="4" id="KW-1185">Reference proteome</keyword>
<dbReference type="KEGG" id="fae:FAES_2285"/>
<dbReference type="OrthoDB" id="962395at2"/>
<dbReference type="HOGENOM" id="CLU_1600265_0_0_10"/>
<organism evidence="3 4">
    <name type="scientific">Fibrella aestuarina BUZ 2</name>
    <dbReference type="NCBI Taxonomy" id="1166018"/>
    <lineage>
        <taxon>Bacteria</taxon>
        <taxon>Pseudomonadati</taxon>
        <taxon>Bacteroidota</taxon>
        <taxon>Cytophagia</taxon>
        <taxon>Cytophagales</taxon>
        <taxon>Spirosomataceae</taxon>
        <taxon>Fibrella</taxon>
    </lineage>
</organism>
<evidence type="ECO:0000256" key="1">
    <source>
        <dbReference type="SAM" id="Coils"/>
    </source>
</evidence>
<dbReference type="EMBL" id="HE796683">
    <property type="protein sequence ID" value="CCH00294.1"/>
    <property type="molecule type" value="Genomic_DNA"/>
</dbReference>
<proteinExistence type="predicted"/>
<sequence length="166" mass="17513">MAKTTKPVTAIIAALFPKSEKALSEALGTEQFNAFAEDAQEVQDRLDAQAEGNQAVANDLATANATLKETQDKLTASETALEKANGDLTAANKLATEAQAKAGQWDAYQASLKGTNMGSDTSNGKEKPAPVSTMSDKDQKILEDKNRLAAKYPGLMAGLHTVADEE</sequence>
<feature type="region of interest" description="Disordered" evidence="2">
    <location>
        <begin position="113"/>
        <end position="139"/>
    </location>
</feature>
<dbReference type="Proteomes" id="UP000011058">
    <property type="component" value="Chromosome"/>
</dbReference>
<reference evidence="3 4" key="1">
    <citation type="journal article" date="2012" name="J. Bacteriol.">
        <title>Genome Sequence of Fibrella aestuarina BUZ 2T, a Filamentous Marine Bacterium.</title>
        <authorList>
            <person name="Filippini M."/>
            <person name="Qi W."/>
            <person name="Blom J."/>
            <person name="Goesmann A."/>
            <person name="Smits T.H."/>
            <person name="Bagheri H.C."/>
        </authorList>
    </citation>
    <scope>NUCLEOTIDE SEQUENCE [LARGE SCALE GENOMIC DNA]</scope>
    <source>
        <strain evidence="4">BUZ 2T</strain>
    </source>
</reference>